<accession>A0A1N6Y6B6</accession>
<evidence type="ECO:0000313" key="1">
    <source>
        <dbReference type="EMBL" id="SIR10185.1"/>
    </source>
</evidence>
<dbReference type="Proteomes" id="UP000186400">
    <property type="component" value="Unassembled WGS sequence"/>
</dbReference>
<protein>
    <submittedName>
        <fullName evidence="1">Uncharacterized protein</fullName>
    </submittedName>
</protein>
<keyword evidence="2" id="KW-1185">Reference proteome</keyword>
<dbReference type="AlphaFoldDB" id="A0A1N6Y6B6"/>
<dbReference type="EMBL" id="FTMS01000041">
    <property type="protein sequence ID" value="SIR10185.1"/>
    <property type="molecule type" value="Genomic_DNA"/>
</dbReference>
<dbReference type="STRING" id="159291.SAMN05920897_1412"/>
<reference evidence="1 2" key="1">
    <citation type="submission" date="2017-01" db="EMBL/GenBank/DDBJ databases">
        <authorList>
            <person name="Mah S.A."/>
            <person name="Swanson W.J."/>
            <person name="Moy G.W."/>
            <person name="Vacquier V.D."/>
        </authorList>
    </citation>
    <scope>NUCLEOTIDE SEQUENCE [LARGE SCALE GENOMIC DNA]</scope>
    <source>
        <strain evidence="1 2">ASpG1</strain>
    </source>
</reference>
<name>A0A1N6Y6B6_9SPIO</name>
<gene>
    <name evidence="1" type="ORF">SAMN05920897_1412</name>
</gene>
<sequence>MRVGRSIYAVLFLFFLFTESIVAQHTPFILSDECLVHLVVADEDRYITGTERRLSRVTGFGPTTEHHYIEVDYHYDLGVHVVNVNEEWVVFNLYPMQLIRFYFEDAERKAIYATLTGTTPDFLNTYALFVTTNSIWELYRGWHGERGAYPEERQPGRIVRIPFYHPQVDGGEEPELSRFFRRMYMLRYMYENRFAMTVALDEDVDFRATEVGVGEGERVGVGEGERVWYSRTPKDSLLPTPVNNFEVLPSNLWILELQDTFPPEGEDHGEYSISPVPLDLSEYGIPGELGEDDLFRIQEHLGYSVYLERIAFAARIMSDDGETFREYIFLVPEEGGTPEVLVEMCEGYTLEDMLFSPDGRELALQVDDEVYIISGFEASR</sequence>
<organism evidence="1 2">
    <name type="scientific">Alkalispirochaeta americana</name>
    <dbReference type="NCBI Taxonomy" id="159291"/>
    <lineage>
        <taxon>Bacteria</taxon>
        <taxon>Pseudomonadati</taxon>
        <taxon>Spirochaetota</taxon>
        <taxon>Spirochaetia</taxon>
        <taxon>Spirochaetales</taxon>
        <taxon>Spirochaetaceae</taxon>
        <taxon>Alkalispirochaeta</taxon>
    </lineage>
</organism>
<proteinExistence type="predicted"/>
<evidence type="ECO:0000313" key="2">
    <source>
        <dbReference type="Proteomes" id="UP000186400"/>
    </source>
</evidence>